<reference evidence="1" key="1">
    <citation type="submission" date="2022-07" db="EMBL/GenBank/DDBJ databases">
        <title>Genome Sequence of Physisporinus lineatus.</title>
        <authorList>
            <person name="Buettner E."/>
        </authorList>
    </citation>
    <scope>NUCLEOTIDE SEQUENCE</scope>
    <source>
        <strain evidence="1">VT162</strain>
    </source>
</reference>
<name>A0AAD5YI09_9APHY</name>
<organism evidence="1 2">
    <name type="scientific">Meripilus lineatus</name>
    <dbReference type="NCBI Taxonomy" id="2056292"/>
    <lineage>
        <taxon>Eukaryota</taxon>
        <taxon>Fungi</taxon>
        <taxon>Dikarya</taxon>
        <taxon>Basidiomycota</taxon>
        <taxon>Agaricomycotina</taxon>
        <taxon>Agaricomycetes</taxon>
        <taxon>Polyporales</taxon>
        <taxon>Meripilaceae</taxon>
        <taxon>Meripilus</taxon>
    </lineage>
</organism>
<accession>A0AAD5YI09</accession>
<dbReference type="SUPFAM" id="SSF54427">
    <property type="entry name" value="NTF2-like"/>
    <property type="match status" value="1"/>
</dbReference>
<keyword evidence="2" id="KW-1185">Reference proteome</keyword>
<protein>
    <recommendedName>
        <fullName evidence="3">SnoaL-like domain-containing protein</fullName>
    </recommendedName>
</protein>
<evidence type="ECO:0000313" key="2">
    <source>
        <dbReference type="Proteomes" id="UP001212997"/>
    </source>
</evidence>
<evidence type="ECO:0000313" key="1">
    <source>
        <dbReference type="EMBL" id="KAJ3486111.1"/>
    </source>
</evidence>
<dbReference type="EMBL" id="JANAWD010000131">
    <property type="protein sequence ID" value="KAJ3486111.1"/>
    <property type="molecule type" value="Genomic_DNA"/>
</dbReference>
<dbReference type="Proteomes" id="UP001212997">
    <property type="component" value="Unassembled WGS sequence"/>
</dbReference>
<dbReference type="AlphaFoldDB" id="A0AAD5YI09"/>
<evidence type="ECO:0008006" key="3">
    <source>
        <dbReference type="Google" id="ProtNLM"/>
    </source>
</evidence>
<dbReference type="InterPro" id="IPR032710">
    <property type="entry name" value="NTF2-like_dom_sf"/>
</dbReference>
<proteinExistence type="predicted"/>
<dbReference type="Gene3D" id="3.10.450.50">
    <property type="match status" value="1"/>
</dbReference>
<comment type="caution">
    <text evidence="1">The sequence shown here is derived from an EMBL/GenBank/DDBJ whole genome shotgun (WGS) entry which is preliminary data.</text>
</comment>
<gene>
    <name evidence="1" type="ORF">NLI96_g4468</name>
</gene>
<sequence>MSPPSGAIPQNPSPPVKTILDCIEGFCVGDIKIFENALDDAYIHETLPKSMGIPAQTKQEYLERVEKSMLLLKDFRMIYHEVIEAPGKIIVHGSNDGVSKSGRPYTNEYNFIFTVAESGGKWKITHIKEFVDSKYSLAFFAQERELQKQG</sequence>